<keyword evidence="3" id="KW-0460">Magnesium</keyword>
<sequence>MTDTRTARPASRILLIDPAGRALLFRFDPDDRPPFWCTPGGAVDPGESYYQAARRELLEETGIDADPGEEIARRQIEFVTLEGVPVTADERWFLVRAGDAAIDTARHTELEQRVMTRWRWFTPDEIAAHPERIYPEDLVALLKATTGATA</sequence>
<evidence type="ECO:0000256" key="3">
    <source>
        <dbReference type="ARBA" id="ARBA00022842"/>
    </source>
</evidence>
<dbReference type="EMBL" id="JAINVV010000004">
    <property type="protein sequence ID" value="MBY8822034.1"/>
    <property type="molecule type" value="Genomic_DNA"/>
</dbReference>
<evidence type="ECO:0000256" key="4">
    <source>
        <dbReference type="RuleBase" id="RU003476"/>
    </source>
</evidence>
<comment type="cofactor">
    <cofactor evidence="1">
        <name>Mg(2+)</name>
        <dbReference type="ChEBI" id="CHEBI:18420"/>
    </cofactor>
</comment>
<dbReference type="Gene3D" id="3.90.79.10">
    <property type="entry name" value="Nucleoside Triphosphate Pyrophosphohydrolase"/>
    <property type="match status" value="1"/>
</dbReference>
<gene>
    <name evidence="6" type="ORF">K7G82_07010</name>
</gene>
<comment type="similarity">
    <text evidence="4">Belongs to the Nudix hydrolase family.</text>
</comment>
<evidence type="ECO:0000256" key="2">
    <source>
        <dbReference type="ARBA" id="ARBA00022801"/>
    </source>
</evidence>
<organism evidence="6 7">
    <name type="scientific">Sphingomonas colocasiae</name>
    <dbReference type="NCBI Taxonomy" id="1848973"/>
    <lineage>
        <taxon>Bacteria</taxon>
        <taxon>Pseudomonadati</taxon>
        <taxon>Pseudomonadota</taxon>
        <taxon>Alphaproteobacteria</taxon>
        <taxon>Sphingomonadales</taxon>
        <taxon>Sphingomonadaceae</taxon>
        <taxon>Sphingomonas</taxon>
    </lineage>
</organism>
<dbReference type="CDD" id="cd04685">
    <property type="entry name" value="NUDIX_Hydrolase"/>
    <property type="match status" value="1"/>
</dbReference>
<dbReference type="RefSeq" id="WP_222989150.1">
    <property type="nucleotide sequence ID" value="NZ_JAINVV010000004.1"/>
</dbReference>
<dbReference type="SUPFAM" id="SSF55811">
    <property type="entry name" value="Nudix"/>
    <property type="match status" value="1"/>
</dbReference>
<dbReference type="PANTHER" id="PTHR43046:SF12">
    <property type="entry name" value="GDP-MANNOSE MANNOSYL HYDROLASE"/>
    <property type="match status" value="1"/>
</dbReference>
<comment type="caution">
    <text evidence="6">The sequence shown here is derived from an EMBL/GenBank/DDBJ whole genome shotgun (WGS) entry which is preliminary data.</text>
</comment>
<dbReference type="InterPro" id="IPR020084">
    <property type="entry name" value="NUDIX_hydrolase_CS"/>
</dbReference>
<evidence type="ECO:0000313" key="7">
    <source>
        <dbReference type="Proteomes" id="UP000706039"/>
    </source>
</evidence>
<dbReference type="InterPro" id="IPR000086">
    <property type="entry name" value="NUDIX_hydrolase_dom"/>
</dbReference>
<dbReference type="PANTHER" id="PTHR43046">
    <property type="entry name" value="GDP-MANNOSE MANNOSYL HYDROLASE"/>
    <property type="match status" value="1"/>
</dbReference>
<name>A0ABS7PM27_9SPHN</name>
<reference evidence="6 7" key="1">
    <citation type="submission" date="2021-08" db="EMBL/GenBank/DDBJ databases">
        <authorList>
            <person name="Tuo L."/>
        </authorList>
    </citation>
    <scope>NUCLEOTIDE SEQUENCE [LARGE SCALE GENOMIC DNA]</scope>
    <source>
        <strain evidence="6 7">JCM 31229</strain>
    </source>
</reference>
<proteinExistence type="inferred from homology"/>
<dbReference type="PRINTS" id="PR00502">
    <property type="entry name" value="NUDIXFAMILY"/>
</dbReference>
<protein>
    <submittedName>
        <fullName evidence="6">NUDIX domain-containing protein</fullName>
    </submittedName>
</protein>
<keyword evidence="2 4" id="KW-0378">Hydrolase</keyword>
<dbReference type="PROSITE" id="PS00893">
    <property type="entry name" value="NUDIX_BOX"/>
    <property type="match status" value="1"/>
</dbReference>
<evidence type="ECO:0000256" key="1">
    <source>
        <dbReference type="ARBA" id="ARBA00001946"/>
    </source>
</evidence>
<evidence type="ECO:0000259" key="5">
    <source>
        <dbReference type="PROSITE" id="PS51462"/>
    </source>
</evidence>
<keyword evidence="7" id="KW-1185">Reference proteome</keyword>
<dbReference type="Pfam" id="PF00293">
    <property type="entry name" value="NUDIX"/>
    <property type="match status" value="1"/>
</dbReference>
<dbReference type="Proteomes" id="UP000706039">
    <property type="component" value="Unassembled WGS sequence"/>
</dbReference>
<evidence type="ECO:0000313" key="6">
    <source>
        <dbReference type="EMBL" id="MBY8822034.1"/>
    </source>
</evidence>
<feature type="domain" description="Nudix hydrolase" evidence="5">
    <location>
        <begin position="6"/>
        <end position="145"/>
    </location>
</feature>
<dbReference type="InterPro" id="IPR020476">
    <property type="entry name" value="Nudix_hydrolase"/>
</dbReference>
<accession>A0ABS7PM27</accession>
<dbReference type="InterPro" id="IPR015797">
    <property type="entry name" value="NUDIX_hydrolase-like_dom_sf"/>
</dbReference>
<dbReference type="PROSITE" id="PS51462">
    <property type="entry name" value="NUDIX"/>
    <property type="match status" value="1"/>
</dbReference>